<organism evidence="1 2">
    <name type="scientific">Nocardioides hwasunensis</name>
    <dbReference type="NCBI Taxonomy" id="397258"/>
    <lineage>
        <taxon>Bacteria</taxon>
        <taxon>Bacillati</taxon>
        <taxon>Actinomycetota</taxon>
        <taxon>Actinomycetes</taxon>
        <taxon>Propionibacteriales</taxon>
        <taxon>Nocardioidaceae</taxon>
        <taxon>Nocardioides</taxon>
    </lineage>
</organism>
<evidence type="ECO:0000313" key="2">
    <source>
        <dbReference type="Proteomes" id="UP000649289"/>
    </source>
</evidence>
<dbReference type="RefSeq" id="WP_191197821.1">
    <property type="nucleotide sequence ID" value="NZ_BAAAPA010000002.1"/>
</dbReference>
<dbReference type="Proteomes" id="UP000649289">
    <property type="component" value="Unassembled WGS sequence"/>
</dbReference>
<sequence length="277" mass="29295">MKLHEQLERELDSHDRPDIDVQRLSHVARGQGTRALRRRRVVSGIACAAAVAATAVGVDALAVGPDQADVAGEVVTAVSPAVPDAFDPSAPGPSAPATGRGVAAALWWAVTDLQAGTATNFGGQAGHEWHASLEWDAADGEGTSQLDVNVQNDMPFGDCRPDKAVVDCQVSTLADGSILKTYEQRTAADEEVGIARIVQLRRTDNVQVSVSATNGLSLAGGGWDVRRSQPPLTMEELTELAAQPFWGPDLPTVFMDAGQDLVPYRAQGTPWPNMTAR</sequence>
<dbReference type="EMBL" id="JACXYY010000001">
    <property type="protein sequence ID" value="MBD3913504.1"/>
    <property type="molecule type" value="Genomic_DNA"/>
</dbReference>
<name>A0ABR8MHD0_9ACTN</name>
<accession>A0ABR8MHD0</accession>
<protein>
    <submittedName>
        <fullName evidence="1">Uncharacterized protein</fullName>
    </submittedName>
</protein>
<comment type="caution">
    <text evidence="1">The sequence shown here is derived from an EMBL/GenBank/DDBJ whole genome shotgun (WGS) entry which is preliminary data.</text>
</comment>
<keyword evidence="2" id="KW-1185">Reference proteome</keyword>
<evidence type="ECO:0000313" key="1">
    <source>
        <dbReference type="EMBL" id="MBD3913504.1"/>
    </source>
</evidence>
<proteinExistence type="predicted"/>
<gene>
    <name evidence="1" type="ORF">IEZ25_02660</name>
</gene>
<reference evidence="1 2" key="1">
    <citation type="submission" date="2020-09" db="EMBL/GenBank/DDBJ databases">
        <title>novel species in genus Nocardioides.</title>
        <authorList>
            <person name="Zhang G."/>
        </authorList>
    </citation>
    <scope>NUCLEOTIDE SEQUENCE [LARGE SCALE GENOMIC DNA]</scope>
    <source>
        <strain evidence="1 2">19197</strain>
    </source>
</reference>